<name>A0A517YWM3_9BACT</name>
<gene>
    <name evidence="2" type="ORF">KS4_26950</name>
</gene>
<dbReference type="EMBL" id="CP036425">
    <property type="protein sequence ID" value="QDU34624.1"/>
    <property type="molecule type" value="Genomic_DNA"/>
</dbReference>
<proteinExistence type="predicted"/>
<protein>
    <submittedName>
        <fullName evidence="2">Uncharacterized protein</fullName>
    </submittedName>
</protein>
<reference evidence="2 3" key="1">
    <citation type="submission" date="2019-02" db="EMBL/GenBank/DDBJ databases">
        <title>Deep-cultivation of Planctomycetes and their phenomic and genomic characterization uncovers novel biology.</title>
        <authorList>
            <person name="Wiegand S."/>
            <person name="Jogler M."/>
            <person name="Boedeker C."/>
            <person name="Pinto D."/>
            <person name="Vollmers J."/>
            <person name="Rivas-Marin E."/>
            <person name="Kohn T."/>
            <person name="Peeters S.H."/>
            <person name="Heuer A."/>
            <person name="Rast P."/>
            <person name="Oberbeckmann S."/>
            <person name="Bunk B."/>
            <person name="Jeske O."/>
            <person name="Meyerdierks A."/>
            <person name="Storesund J.E."/>
            <person name="Kallscheuer N."/>
            <person name="Luecker S."/>
            <person name="Lage O.M."/>
            <person name="Pohl T."/>
            <person name="Merkel B.J."/>
            <person name="Hornburger P."/>
            <person name="Mueller R.-W."/>
            <person name="Bruemmer F."/>
            <person name="Labrenz M."/>
            <person name="Spormann A.M."/>
            <person name="Op den Camp H."/>
            <person name="Overmann J."/>
            <person name="Amann R."/>
            <person name="Jetten M.S.M."/>
            <person name="Mascher T."/>
            <person name="Medema M.H."/>
            <person name="Devos D.P."/>
            <person name="Kaster A.-K."/>
            <person name="Ovreas L."/>
            <person name="Rohde M."/>
            <person name="Galperin M.Y."/>
            <person name="Jogler C."/>
        </authorList>
    </citation>
    <scope>NUCLEOTIDE SEQUENCE [LARGE SCALE GENOMIC DNA]</scope>
    <source>
        <strain evidence="2 3">KS4</strain>
    </source>
</reference>
<evidence type="ECO:0000313" key="3">
    <source>
        <dbReference type="Proteomes" id="UP000317369"/>
    </source>
</evidence>
<sequence length="679" mass="75854">MFKFFRIYNKFILAVGGSLLMIAFLVGSSLQSLVGPSIPVQGTLDGEDITVMDTRHASNQLEILKRYVPQLYIMTQTMLKAENDYDRSLLWYMIQYDAGRLGIGASNAEAFTVLNVIGIDETGVKRIANQMKQQEGVVLDAVKSWVVAEMYSELVLGKGHESVYARLQKFVGTANAYQQMFGQQVGPQYVYQLAALSSEDPYRVSKPLMEHFLQDQNARVGGEAVVIPADLYLEDVAAPSETDLNTLFEKYKNDLPGKSEPFGFGYKIADRVKLEYISIPIDECLKQVTVEEAEAYEFYKKNEANFVERDEQGQPKEGGSIQPYSAVREQLITEMKRNKAFELGQTIAKTALAELQKPLASVKKVNGYYNLGDDYQGEPMRVVADDIFREFKVRPQQFNAQREKWIEVDRVQELPGIGMSFVGGQQNAPFATYVASAKQLDPSETNPLIALYLQENVPSDIMIGFDGSMFIFRLTAAEAAHAPESIDLVKTQVETDAKLQMAFEKLKDERAQWLDLAKQSGLEAVAKQAKVEVKKTGLVPRVEMRSAAGGDQTPEIAGIGKSQLLVDAMYKTARDTGKNGDLKDIAAMDRMGEADVDSKLALVVFRVDDYNLMTESEYIQNASKFIETAGSMNYTLFLSEEPNVISFEMLSERLKWVPERSDEEDMESADQVSDEAEAA</sequence>
<dbReference type="OrthoDB" id="261343at2"/>
<evidence type="ECO:0000256" key="1">
    <source>
        <dbReference type="SAM" id="MobiDB-lite"/>
    </source>
</evidence>
<dbReference type="RefSeq" id="WP_145078729.1">
    <property type="nucleotide sequence ID" value="NZ_CP036425.1"/>
</dbReference>
<organism evidence="2 3">
    <name type="scientific">Poriferisphaera corsica</name>
    <dbReference type="NCBI Taxonomy" id="2528020"/>
    <lineage>
        <taxon>Bacteria</taxon>
        <taxon>Pseudomonadati</taxon>
        <taxon>Planctomycetota</taxon>
        <taxon>Phycisphaerae</taxon>
        <taxon>Phycisphaerales</taxon>
        <taxon>Phycisphaeraceae</taxon>
        <taxon>Poriferisphaera</taxon>
    </lineage>
</organism>
<accession>A0A517YWM3</accession>
<evidence type="ECO:0000313" key="2">
    <source>
        <dbReference type="EMBL" id="QDU34624.1"/>
    </source>
</evidence>
<dbReference type="KEGG" id="pcor:KS4_26950"/>
<keyword evidence="3" id="KW-1185">Reference proteome</keyword>
<feature type="region of interest" description="Disordered" evidence="1">
    <location>
        <begin position="658"/>
        <end position="679"/>
    </location>
</feature>
<feature type="compositionally biased region" description="Acidic residues" evidence="1">
    <location>
        <begin position="661"/>
        <end position="679"/>
    </location>
</feature>
<dbReference type="Proteomes" id="UP000317369">
    <property type="component" value="Chromosome"/>
</dbReference>
<dbReference type="AlphaFoldDB" id="A0A517YWM3"/>